<sequence>MNIDLNQIRDKFDGLCSGSASREEVARFASRAIEADDIGKLHMEKSNEAKIWEAILYLSGVDLMDVPGEYLHTVSDFENARRELGV</sequence>
<dbReference type="RefSeq" id="WP_037143394.1">
    <property type="nucleotide sequence ID" value="NZ_CP104144.1"/>
</dbReference>
<evidence type="ECO:0000313" key="1">
    <source>
        <dbReference type="EMBL" id="UWU16985.1"/>
    </source>
</evidence>
<dbReference type="Proteomes" id="UP001060123">
    <property type="component" value="Plasmid pWSM1592_1"/>
</dbReference>
<name>A0ABY5XQU7_RHISU</name>
<geneLocation type="plasmid" evidence="1 2">
    <name>pWSM1592_1</name>
</geneLocation>
<protein>
    <submittedName>
        <fullName evidence="1">Uncharacterized protein</fullName>
    </submittedName>
</protein>
<keyword evidence="1" id="KW-0614">Plasmid</keyword>
<keyword evidence="2" id="KW-1185">Reference proteome</keyword>
<dbReference type="EMBL" id="CP104144">
    <property type="protein sequence ID" value="UWU16985.1"/>
    <property type="molecule type" value="Genomic_DNA"/>
</dbReference>
<accession>A0ABY5XQU7</accession>
<organism evidence="1 2">
    <name type="scientific">Rhizobium sullae</name>
    <name type="common">Rhizobium hedysari</name>
    <dbReference type="NCBI Taxonomy" id="50338"/>
    <lineage>
        <taxon>Bacteria</taxon>
        <taxon>Pseudomonadati</taxon>
        <taxon>Pseudomonadota</taxon>
        <taxon>Alphaproteobacteria</taxon>
        <taxon>Hyphomicrobiales</taxon>
        <taxon>Rhizobiaceae</taxon>
        <taxon>Rhizobium/Agrobacterium group</taxon>
        <taxon>Rhizobium</taxon>
    </lineage>
</organism>
<reference evidence="1" key="1">
    <citation type="submission" date="2022-09" db="EMBL/GenBank/DDBJ databases">
        <title>Australian commercial rhizobial inoculants.</title>
        <authorList>
            <person name="Kohlmeier M.G."/>
            <person name="O'Hara G.W."/>
            <person name="Colombi E."/>
            <person name="Ramsay J.P."/>
            <person name="Terpolilli J."/>
        </authorList>
    </citation>
    <scope>NUCLEOTIDE SEQUENCE</scope>
    <source>
        <strain evidence="1">WSM1592</strain>
        <plasmid evidence="1">pWSM1592_1</plasmid>
    </source>
</reference>
<gene>
    <name evidence="1" type="ORF">N2599_29725</name>
</gene>
<proteinExistence type="predicted"/>
<evidence type="ECO:0000313" key="2">
    <source>
        <dbReference type="Proteomes" id="UP001060123"/>
    </source>
</evidence>